<proteinExistence type="inferred from homology"/>
<feature type="repeat" description="Solcar" evidence="8">
    <location>
        <begin position="185"/>
        <end position="269"/>
    </location>
</feature>
<evidence type="ECO:0000256" key="4">
    <source>
        <dbReference type="ARBA" id="ARBA00022692"/>
    </source>
</evidence>
<keyword evidence="10" id="KW-0732">Signal</keyword>
<reference evidence="11 12" key="1">
    <citation type="journal article" date="2024" name="Nat. Commun.">
        <title>Phylogenomics reveals the evolutionary origins of lichenization in chlorophyte algae.</title>
        <authorList>
            <person name="Puginier C."/>
            <person name="Libourel C."/>
            <person name="Otte J."/>
            <person name="Skaloud P."/>
            <person name="Haon M."/>
            <person name="Grisel S."/>
            <person name="Petersen M."/>
            <person name="Berrin J.G."/>
            <person name="Delaux P.M."/>
            <person name="Dal Grande F."/>
            <person name="Keller J."/>
        </authorList>
    </citation>
    <scope>NUCLEOTIDE SEQUENCE [LARGE SCALE GENOMIC DNA]</scope>
    <source>
        <strain evidence="11 12">SAG 2043</strain>
    </source>
</reference>
<comment type="caution">
    <text evidence="11">The sequence shown here is derived from an EMBL/GenBank/DDBJ whole genome shotgun (WGS) entry which is preliminary data.</text>
</comment>
<sequence length="341" mass="37016">MKKRSTKVYFSLLAICYLEVLLWTTCLVSSCATCAARAEDTGYLLRETGNLKQTIGTWDNLNRENLPGSVDLRGADLHRIVEEAAFQRLRDCAAVAPAATDQRPHLCLNFLPLFNGPPAAYTGIKAGVYPNVFMAASAITSAAGPRGLFTGYLPTLLEDVPDMAFKFAAYESLRSVHRNMVNRQANAQEDFAMGAISGAFAAAATTPLDVIKTQMMCSAASRPTMMSAARKIMGEGGATYFFRGVGPRALSNGINSAVFFCFFEALRASFARHKQATAVRKAALAAQAEEQASHMRPLVRSLRREQRAYMTDLQPAPASLALSFQPLKIGARVPRGSMRKA</sequence>
<organism evidence="11 12">
    <name type="scientific">[Myrmecia] bisecta</name>
    <dbReference type="NCBI Taxonomy" id="41462"/>
    <lineage>
        <taxon>Eukaryota</taxon>
        <taxon>Viridiplantae</taxon>
        <taxon>Chlorophyta</taxon>
        <taxon>core chlorophytes</taxon>
        <taxon>Trebouxiophyceae</taxon>
        <taxon>Trebouxiales</taxon>
        <taxon>Trebouxiaceae</taxon>
        <taxon>Myrmecia</taxon>
    </lineage>
</organism>
<evidence type="ECO:0000313" key="12">
    <source>
        <dbReference type="Proteomes" id="UP001489004"/>
    </source>
</evidence>
<feature type="repeat" description="Solcar" evidence="8">
    <location>
        <begin position="103"/>
        <end position="176"/>
    </location>
</feature>
<evidence type="ECO:0000256" key="1">
    <source>
        <dbReference type="ARBA" id="ARBA00004141"/>
    </source>
</evidence>
<dbReference type="PROSITE" id="PS51257">
    <property type="entry name" value="PROKAR_LIPOPROTEIN"/>
    <property type="match status" value="1"/>
</dbReference>
<feature type="chain" id="PRO_5043688124" description="Mitochondrial carrier protein" evidence="10">
    <location>
        <begin position="39"/>
        <end position="341"/>
    </location>
</feature>
<evidence type="ECO:0000256" key="7">
    <source>
        <dbReference type="ARBA" id="ARBA00023136"/>
    </source>
</evidence>
<dbReference type="PANTHER" id="PTHR45667">
    <property type="entry name" value="S-ADENOSYLMETHIONINE MITOCHONDRIAL CARRIER PROTEIN"/>
    <property type="match status" value="1"/>
</dbReference>
<keyword evidence="12" id="KW-1185">Reference proteome</keyword>
<dbReference type="Pfam" id="PF00153">
    <property type="entry name" value="Mito_carr"/>
    <property type="match status" value="2"/>
</dbReference>
<keyword evidence="4 8" id="KW-0812">Transmembrane</keyword>
<evidence type="ECO:0000256" key="9">
    <source>
        <dbReference type="RuleBase" id="RU000488"/>
    </source>
</evidence>
<keyword evidence="6" id="KW-1133">Transmembrane helix</keyword>
<evidence type="ECO:0000256" key="5">
    <source>
        <dbReference type="ARBA" id="ARBA00022737"/>
    </source>
</evidence>
<dbReference type="SUPFAM" id="SSF103506">
    <property type="entry name" value="Mitochondrial carrier"/>
    <property type="match status" value="1"/>
</dbReference>
<dbReference type="InterPro" id="IPR023395">
    <property type="entry name" value="MCP_dom_sf"/>
</dbReference>
<name>A0AAW1QQP5_9CHLO</name>
<dbReference type="Proteomes" id="UP001489004">
    <property type="component" value="Unassembled WGS sequence"/>
</dbReference>
<protein>
    <recommendedName>
        <fullName evidence="13">Mitochondrial carrier protein</fullName>
    </recommendedName>
</protein>
<accession>A0AAW1QQP5</accession>
<keyword evidence="7 8" id="KW-0472">Membrane</keyword>
<dbReference type="Gene3D" id="1.50.40.10">
    <property type="entry name" value="Mitochondrial carrier domain"/>
    <property type="match status" value="1"/>
</dbReference>
<dbReference type="GO" id="GO:0016020">
    <property type="term" value="C:membrane"/>
    <property type="evidence" value="ECO:0007669"/>
    <property type="project" value="UniProtKB-SubCell"/>
</dbReference>
<evidence type="ECO:0000256" key="3">
    <source>
        <dbReference type="ARBA" id="ARBA00022448"/>
    </source>
</evidence>
<evidence type="ECO:0000256" key="6">
    <source>
        <dbReference type="ARBA" id="ARBA00022989"/>
    </source>
</evidence>
<dbReference type="FunFam" id="1.50.40.10:FF:000149">
    <property type="entry name" value="Mitochondrial Carrier (MC) Family"/>
    <property type="match status" value="1"/>
</dbReference>
<dbReference type="InterPro" id="IPR018108">
    <property type="entry name" value="MCP_transmembrane"/>
</dbReference>
<dbReference type="AlphaFoldDB" id="A0AAW1QQP5"/>
<keyword evidence="3 9" id="KW-0813">Transport</keyword>
<comment type="subcellular location">
    <subcellularLocation>
        <location evidence="1">Membrane</location>
        <topology evidence="1">Multi-pass membrane protein</topology>
    </subcellularLocation>
</comment>
<dbReference type="PROSITE" id="PS50920">
    <property type="entry name" value="SOLCAR"/>
    <property type="match status" value="2"/>
</dbReference>
<keyword evidence="5" id="KW-0677">Repeat</keyword>
<evidence type="ECO:0000256" key="2">
    <source>
        <dbReference type="ARBA" id="ARBA00006375"/>
    </source>
</evidence>
<evidence type="ECO:0000256" key="10">
    <source>
        <dbReference type="SAM" id="SignalP"/>
    </source>
</evidence>
<dbReference type="EMBL" id="JALJOR010000002">
    <property type="protein sequence ID" value="KAK9823810.1"/>
    <property type="molecule type" value="Genomic_DNA"/>
</dbReference>
<feature type="signal peptide" evidence="10">
    <location>
        <begin position="1"/>
        <end position="38"/>
    </location>
</feature>
<gene>
    <name evidence="11" type="ORF">WJX72_005654</name>
</gene>
<evidence type="ECO:0008006" key="13">
    <source>
        <dbReference type="Google" id="ProtNLM"/>
    </source>
</evidence>
<comment type="similarity">
    <text evidence="2 9">Belongs to the mitochondrial carrier (TC 2.A.29) family.</text>
</comment>
<evidence type="ECO:0000313" key="11">
    <source>
        <dbReference type="EMBL" id="KAK9823810.1"/>
    </source>
</evidence>
<evidence type="ECO:0000256" key="8">
    <source>
        <dbReference type="PROSITE-ProRule" id="PRU00282"/>
    </source>
</evidence>